<name>A0ABX6YI26_9MICO</name>
<keyword evidence="5" id="KW-1185">Reference proteome</keyword>
<proteinExistence type="predicted"/>
<organism evidence="4 5">
    <name type="scientific">Paramicrobacterium chengjingii</name>
    <dbReference type="NCBI Taxonomy" id="2769067"/>
    <lineage>
        <taxon>Bacteria</taxon>
        <taxon>Bacillati</taxon>
        <taxon>Actinomycetota</taxon>
        <taxon>Actinomycetes</taxon>
        <taxon>Micrococcales</taxon>
        <taxon>Microbacteriaceae</taxon>
        <taxon>Paramicrobacterium</taxon>
    </lineage>
</organism>
<dbReference type="Proteomes" id="UP000662814">
    <property type="component" value="Chromosome"/>
</dbReference>
<dbReference type="InterPro" id="IPR050766">
    <property type="entry name" value="Bact_Lucif_Oxidored"/>
</dbReference>
<dbReference type="Pfam" id="PF00296">
    <property type="entry name" value="Bac_luciferase"/>
    <property type="match status" value="1"/>
</dbReference>
<dbReference type="SUPFAM" id="SSF51679">
    <property type="entry name" value="Bacterial luciferase-like"/>
    <property type="match status" value="1"/>
</dbReference>
<gene>
    <name evidence="4" type="ORF">HCR76_16885</name>
</gene>
<dbReference type="InterPro" id="IPR011251">
    <property type="entry name" value="Luciferase-like_dom"/>
</dbReference>
<reference evidence="4 5" key="1">
    <citation type="submission" date="2020-12" db="EMBL/GenBank/DDBJ databases">
        <title>Microbacterium sp. HY060.</title>
        <authorList>
            <person name="Zhou J."/>
        </authorList>
    </citation>
    <scope>NUCLEOTIDE SEQUENCE [LARGE SCALE GENOMIC DNA]</scope>
    <source>
        <strain evidence="4 5">HY60</strain>
    </source>
</reference>
<dbReference type="InterPro" id="IPR036661">
    <property type="entry name" value="Luciferase-like_sf"/>
</dbReference>
<dbReference type="PANTHER" id="PTHR30137:SF8">
    <property type="entry name" value="BLR5498 PROTEIN"/>
    <property type="match status" value="1"/>
</dbReference>
<sequence>MAFEIGILTFGELTTDLSTGAMPSPSERMMQTLEQARVAEQAGIDVFGVGEHHRTDFVASAPHMVLAAAATQTSKIKLTSGVTVLSSDDPVRVFENFATLDLLSGGRAEIIAGRGSYTESFPLFGYDLADYADLFREKLDALLAIRAKNPVTWEGGAHRAPLVNADVTPRPIGDLPIWVGVGGTPASAVRTGQLGLPIALALLLGPITQMQRPAALYHQAAAAAGHSEDSLRTSINAHGYVGTTSQGARDTMFPYFARGMRENNHQRGEGFDIPRAAFDAQATEPGVLLVGSVQEIIDKIMTYYEVYGISRAITQMGFGGVPQKEHLKAIELLGTEVAPVVRREIASREEVAA</sequence>
<feature type="domain" description="Luciferase-like" evidence="3">
    <location>
        <begin position="4"/>
        <end position="306"/>
    </location>
</feature>
<evidence type="ECO:0000313" key="5">
    <source>
        <dbReference type="Proteomes" id="UP000662814"/>
    </source>
</evidence>
<dbReference type="Gene3D" id="3.20.20.30">
    <property type="entry name" value="Luciferase-like domain"/>
    <property type="match status" value="1"/>
</dbReference>
<evidence type="ECO:0000313" key="4">
    <source>
        <dbReference type="EMBL" id="QPZ38433.1"/>
    </source>
</evidence>
<evidence type="ECO:0000259" key="3">
    <source>
        <dbReference type="Pfam" id="PF00296"/>
    </source>
</evidence>
<accession>A0ABX6YI26</accession>
<dbReference type="PANTHER" id="PTHR30137">
    <property type="entry name" value="LUCIFERASE-LIKE MONOOXYGENASE"/>
    <property type="match status" value="1"/>
</dbReference>
<evidence type="ECO:0000256" key="1">
    <source>
        <dbReference type="ARBA" id="ARBA00023002"/>
    </source>
</evidence>
<dbReference type="EMBL" id="CP061169">
    <property type="protein sequence ID" value="QPZ38433.1"/>
    <property type="molecule type" value="Genomic_DNA"/>
</dbReference>
<keyword evidence="2" id="KW-0503">Monooxygenase</keyword>
<evidence type="ECO:0000256" key="2">
    <source>
        <dbReference type="ARBA" id="ARBA00023033"/>
    </source>
</evidence>
<dbReference type="RefSeq" id="WP_166986494.1">
    <property type="nucleotide sequence ID" value="NZ_CP061169.1"/>
</dbReference>
<keyword evidence="1" id="KW-0560">Oxidoreductase</keyword>
<protein>
    <submittedName>
        <fullName evidence="4">LLM class flavin-dependent oxidoreductase</fullName>
    </submittedName>
</protein>